<keyword evidence="2" id="KW-1185">Reference proteome</keyword>
<dbReference type="Proteomes" id="UP000184488">
    <property type="component" value="Unassembled WGS sequence"/>
</dbReference>
<dbReference type="Pfam" id="PF07285">
    <property type="entry name" value="DUF1444"/>
    <property type="match status" value="1"/>
</dbReference>
<proteinExistence type="predicted"/>
<accession>A0A1M6HK84</accession>
<sequence>MLNEIEFSTEFAKRLTEKVEGLKIFSINGLEIQTEFQNSNEYKHFLNNCYSEYLREPENIEEVFEKYLNSSDSLYKPNGTINISDILPVIKDERFIQSVLEINPNFEKNHTYEKYNSELYIFYVEDTETNINYLTQEDFEKLNIEKSELKKIAIENLSNSIEIERHGENGYYMLLADGNYESSMILLDIWNEENFKVNGDFVVGIPSRDLLIITGKNDAENIKKLKQTISEINENGDHLVSEKLFEYRNGKFESI</sequence>
<evidence type="ECO:0000313" key="2">
    <source>
        <dbReference type="Proteomes" id="UP000184488"/>
    </source>
</evidence>
<evidence type="ECO:0008006" key="3">
    <source>
        <dbReference type="Google" id="ProtNLM"/>
    </source>
</evidence>
<reference evidence="2" key="1">
    <citation type="submission" date="2016-11" db="EMBL/GenBank/DDBJ databases">
        <authorList>
            <person name="Varghese N."/>
            <person name="Submissions S."/>
        </authorList>
    </citation>
    <scope>NUCLEOTIDE SEQUENCE [LARGE SCALE GENOMIC DNA]</scope>
    <source>
        <strain evidence="2">DSM 18829</strain>
    </source>
</reference>
<dbReference type="InterPro" id="IPR010838">
    <property type="entry name" value="DUF1444"/>
</dbReference>
<dbReference type="OrthoDB" id="645979at2"/>
<dbReference type="RefSeq" id="WP_084127283.1">
    <property type="nucleotide sequence ID" value="NZ_FQZI01000016.1"/>
</dbReference>
<dbReference type="EMBL" id="FQZI01000016">
    <property type="protein sequence ID" value="SHJ22582.1"/>
    <property type="molecule type" value="Genomic_DNA"/>
</dbReference>
<evidence type="ECO:0000313" key="1">
    <source>
        <dbReference type="EMBL" id="SHJ22582.1"/>
    </source>
</evidence>
<dbReference type="STRING" id="415425.SAMN05444363_0037"/>
<gene>
    <name evidence="1" type="ORF">SAMN05444363_0037</name>
</gene>
<organism evidence="1 2">
    <name type="scientific">Flavobacterium terrae</name>
    <dbReference type="NCBI Taxonomy" id="415425"/>
    <lineage>
        <taxon>Bacteria</taxon>
        <taxon>Pseudomonadati</taxon>
        <taxon>Bacteroidota</taxon>
        <taxon>Flavobacteriia</taxon>
        <taxon>Flavobacteriales</taxon>
        <taxon>Flavobacteriaceae</taxon>
        <taxon>Flavobacterium</taxon>
    </lineage>
</organism>
<dbReference type="AlphaFoldDB" id="A0A1M6HK84"/>
<protein>
    <recommendedName>
        <fullName evidence="3">DUF1444 family protein</fullName>
    </recommendedName>
</protein>
<name>A0A1M6HK84_9FLAO</name>